<evidence type="ECO:0000256" key="7">
    <source>
        <dbReference type="ARBA" id="ARBA00023251"/>
    </source>
</evidence>
<feature type="transmembrane region" description="Helical" evidence="9">
    <location>
        <begin position="421"/>
        <end position="448"/>
    </location>
</feature>
<dbReference type="EMBL" id="JAVREV010000014">
    <property type="protein sequence ID" value="MDT0445619.1"/>
    <property type="molecule type" value="Genomic_DNA"/>
</dbReference>
<evidence type="ECO:0000256" key="3">
    <source>
        <dbReference type="ARBA" id="ARBA00022475"/>
    </source>
</evidence>
<feature type="transmembrane region" description="Helical" evidence="9">
    <location>
        <begin position="298"/>
        <end position="322"/>
    </location>
</feature>
<feature type="compositionally biased region" description="Basic residues" evidence="8">
    <location>
        <begin position="13"/>
        <end position="28"/>
    </location>
</feature>
<keyword evidence="3" id="KW-1003">Cell membrane</keyword>
<feature type="transmembrane region" description="Helical" evidence="9">
    <location>
        <begin position="144"/>
        <end position="162"/>
    </location>
</feature>
<sequence>MCLRPAEPARPGPRPRHRGIGGRGHGRGRAGTAVLNGGARAARWAFPLLAAVQIALMMAMMVLNVALPSVGRSLDLDAERLALVSSAYPVSLCGLLLFGGRLGDIAGHRRTFVIGTAVFAAGSAGAGLAAGFATMVAARFVQGAGAALAAPAALALVGRVFLDARARRRAVALWGGLPAVGGALGLLTSGPVVVLASWRWAFALPTAVAVAALAAARLLPAAPPRSGQRLDGAGALWVTAALSATCYGLITAGERSWPWYAAVTAGAGVLLTAGFVLFQRRVRDPLVPVRLLASPRRLTGLLGLAAGAAGVFTLSYFVPLYLQRSLSLSPAATSAAFLPYAAVLFASSALSGRAVARLGARGATALGLVVAAGGLVLLSTIGGSPPYAGTLLAGMLVFPAGVALAFSGAAVIAVEDVPDAYAGVAGGLLNAAVELGPTVGFAALVSVASSVTSARIGDGTAAPTAVPHGYGAALAVAAVAFLLVAALTWRALRPRPPHPPH</sequence>
<dbReference type="Proteomes" id="UP001183615">
    <property type="component" value="Unassembled WGS sequence"/>
</dbReference>
<keyword evidence="7" id="KW-0046">Antibiotic resistance</keyword>
<feature type="transmembrane region" description="Helical" evidence="9">
    <location>
        <begin position="387"/>
        <end position="414"/>
    </location>
</feature>
<keyword evidence="6 9" id="KW-0472">Membrane</keyword>
<dbReference type="PANTHER" id="PTHR42718">
    <property type="entry name" value="MAJOR FACILITATOR SUPERFAMILY MULTIDRUG TRANSPORTER MFSC"/>
    <property type="match status" value="1"/>
</dbReference>
<evidence type="ECO:0000256" key="4">
    <source>
        <dbReference type="ARBA" id="ARBA00022692"/>
    </source>
</evidence>
<feature type="transmembrane region" description="Helical" evidence="9">
    <location>
        <begin position="232"/>
        <end position="251"/>
    </location>
</feature>
<feature type="transmembrane region" description="Helical" evidence="9">
    <location>
        <begin position="81"/>
        <end position="100"/>
    </location>
</feature>
<dbReference type="InterPro" id="IPR020846">
    <property type="entry name" value="MFS_dom"/>
</dbReference>
<dbReference type="PANTHER" id="PTHR42718:SF46">
    <property type="entry name" value="BLR6921 PROTEIN"/>
    <property type="match status" value="1"/>
</dbReference>
<keyword evidence="4 9" id="KW-0812">Transmembrane</keyword>
<evidence type="ECO:0000259" key="10">
    <source>
        <dbReference type="PROSITE" id="PS50850"/>
    </source>
</evidence>
<comment type="subcellular location">
    <subcellularLocation>
        <location evidence="1">Cell membrane</location>
        <topology evidence="1">Multi-pass membrane protein</topology>
    </subcellularLocation>
</comment>
<protein>
    <submittedName>
        <fullName evidence="11">MFS transporter</fullName>
    </submittedName>
</protein>
<evidence type="ECO:0000313" key="12">
    <source>
        <dbReference type="Proteomes" id="UP001183615"/>
    </source>
</evidence>
<dbReference type="PROSITE" id="PS50850">
    <property type="entry name" value="MFS"/>
    <property type="match status" value="1"/>
</dbReference>
<evidence type="ECO:0000256" key="1">
    <source>
        <dbReference type="ARBA" id="ARBA00004651"/>
    </source>
</evidence>
<dbReference type="Gene3D" id="1.20.1720.10">
    <property type="entry name" value="Multidrug resistance protein D"/>
    <property type="match status" value="1"/>
</dbReference>
<feature type="transmembrane region" description="Helical" evidence="9">
    <location>
        <begin position="468"/>
        <end position="489"/>
    </location>
</feature>
<feature type="transmembrane region" description="Helical" evidence="9">
    <location>
        <begin position="257"/>
        <end position="278"/>
    </location>
</feature>
<feature type="transmembrane region" description="Helical" evidence="9">
    <location>
        <begin position="362"/>
        <end position="381"/>
    </location>
</feature>
<dbReference type="PRINTS" id="PR01036">
    <property type="entry name" value="TCRTETB"/>
</dbReference>
<name>A0ABU2SCQ3_9ACTN</name>
<dbReference type="RefSeq" id="WP_311619800.1">
    <property type="nucleotide sequence ID" value="NZ_JAVREV010000014.1"/>
</dbReference>
<evidence type="ECO:0000313" key="11">
    <source>
        <dbReference type="EMBL" id="MDT0445619.1"/>
    </source>
</evidence>
<evidence type="ECO:0000256" key="8">
    <source>
        <dbReference type="SAM" id="MobiDB-lite"/>
    </source>
</evidence>
<keyword evidence="2" id="KW-0813">Transport</keyword>
<feature type="transmembrane region" description="Helical" evidence="9">
    <location>
        <begin position="112"/>
        <end position="138"/>
    </location>
</feature>
<evidence type="ECO:0000256" key="9">
    <source>
        <dbReference type="SAM" id="Phobius"/>
    </source>
</evidence>
<feature type="transmembrane region" description="Helical" evidence="9">
    <location>
        <begin position="328"/>
        <end position="350"/>
    </location>
</feature>
<feature type="transmembrane region" description="Helical" evidence="9">
    <location>
        <begin position="44"/>
        <end position="69"/>
    </location>
</feature>
<accession>A0ABU2SCQ3</accession>
<organism evidence="11 12">
    <name type="scientific">Streptomyces johnsoniae</name>
    <dbReference type="NCBI Taxonomy" id="3075532"/>
    <lineage>
        <taxon>Bacteria</taxon>
        <taxon>Bacillati</taxon>
        <taxon>Actinomycetota</taxon>
        <taxon>Actinomycetes</taxon>
        <taxon>Kitasatosporales</taxon>
        <taxon>Streptomycetaceae</taxon>
        <taxon>Streptomyces</taxon>
    </lineage>
</organism>
<feature type="domain" description="Major facilitator superfamily (MFS) profile" evidence="10">
    <location>
        <begin position="45"/>
        <end position="496"/>
    </location>
</feature>
<feature type="transmembrane region" description="Helical" evidence="9">
    <location>
        <begin position="171"/>
        <end position="194"/>
    </location>
</feature>
<dbReference type="InterPro" id="IPR011701">
    <property type="entry name" value="MFS"/>
</dbReference>
<feature type="transmembrane region" description="Helical" evidence="9">
    <location>
        <begin position="200"/>
        <end position="220"/>
    </location>
</feature>
<reference evidence="12" key="1">
    <citation type="submission" date="2023-07" db="EMBL/GenBank/DDBJ databases">
        <title>30 novel species of actinomycetes from the DSMZ collection.</title>
        <authorList>
            <person name="Nouioui I."/>
        </authorList>
    </citation>
    <scope>NUCLEOTIDE SEQUENCE [LARGE SCALE GENOMIC DNA]</scope>
    <source>
        <strain evidence="12">DSM 41886</strain>
    </source>
</reference>
<comment type="caution">
    <text evidence="11">The sequence shown here is derived from an EMBL/GenBank/DDBJ whole genome shotgun (WGS) entry which is preliminary data.</text>
</comment>
<dbReference type="SUPFAM" id="SSF103473">
    <property type="entry name" value="MFS general substrate transporter"/>
    <property type="match status" value="1"/>
</dbReference>
<keyword evidence="5 9" id="KW-1133">Transmembrane helix</keyword>
<dbReference type="InterPro" id="IPR036259">
    <property type="entry name" value="MFS_trans_sf"/>
</dbReference>
<evidence type="ECO:0000256" key="2">
    <source>
        <dbReference type="ARBA" id="ARBA00022448"/>
    </source>
</evidence>
<gene>
    <name evidence="11" type="ORF">RM779_23915</name>
</gene>
<evidence type="ECO:0000256" key="6">
    <source>
        <dbReference type="ARBA" id="ARBA00023136"/>
    </source>
</evidence>
<evidence type="ECO:0000256" key="5">
    <source>
        <dbReference type="ARBA" id="ARBA00022989"/>
    </source>
</evidence>
<proteinExistence type="predicted"/>
<keyword evidence="12" id="KW-1185">Reference proteome</keyword>
<dbReference type="Pfam" id="PF07690">
    <property type="entry name" value="MFS_1"/>
    <property type="match status" value="1"/>
</dbReference>
<dbReference type="Gene3D" id="1.20.1250.20">
    <property type="entry name" value="MFS general substrate transporter like domains"/>
    <property type="match status" value="1"/>
</dbReference>
<feature type="region of interest" description="Disordered" evidence="8">
    <location>
        <begin position="1"/>
        <end position="28"/>
    </location>
</feature>